<gene>
    <name evidence="1" type="ORF">AWB69_01720</name>
</gene>
<accession>A0A158FW24</accession>
<dbReference type="Proteomes" id="UP000054683">
    <property type="component" value="Unassembled WGS sequence"/>
</dbReference>
<dbReference type="EMBL" id="FCOK02000008">
    <property type="protein sequence ID" value="SAL24056.1"/>
    <property type="molecule type" value="Genomic_DNA"/>
</dbReference>
<dbReference type="RefSeq" id="WP_156528777.1">
    <property type="nucleotide sequence ID" value="NZ_FCOK02000008.1"/>
</dbReference>
<proteinExistence type="predicted"/>
<name>A0A158FW24_9BURK</name>
<reference evidence="1 2" key="1">
    <citation type="submission" date="2016-01" db="EMBL/GenBank/DDBJ databases">
        <authorList>
            <person name="Oliw E.H."/>
        </authorList>
    </citation>
    <scope>NUCLEOTIDE SEQUENCE [LARGE SCALE GENOMIC DNA]</scope>
    <source>
        <strain evidence="1">LMG 27134</strain>
    </source>
</reference>
<dbReference type="AlphaFoldDB" id="A0A158FW24"/>
<evidence type="ECO:0000313" key="1">
    <source>
        <dbReference type="EMBL" id="SAL24056.1"/>
    </source>
</evidence>
<organism evidence="1 2">
    <name type="scientific">Caballeronia udeis</name>
    <dbReference type="NCBI Taxonomy" id="1232866"/>
    <lineage>
        <taxon>Bacteria</taxon>
        <taxon>Pseudomonadati</taxon>
        <taxon>Pseudomonadota</taxon>
        <taxon>Betaproteobacteria</taxon>
        <taxon>Burkholderiales</taxon>
        <taxon>Burkholderiaceae</taxon>
        <taxon>Caballeronia</taxon>
    </lineage>
</organism>
<protein>
    <submittedName>
        <fullName evidence="1">Uncharacterized protein</fullName>
    </submittedName>
</protein>
<sequence>MHDEDFTIKISAVEWFVDVPWLTYLTALLVETPTINDFNFYLRQSPIPHYDSHGFT</sequence>
<evidence type="ECO:0000313" key="2">
    <source>
        <dbReference type="Proteomes" id="UP000054683"/>
    </source>
</evidence>